<dbReference type="NCBIfam" id="TIGR02532">
    <property type="entry name" value="IV_pilin_GFxxxE"/>
    <property type="match status" value="1"/>
</dbReference>
<keyword evidence="1" id="KW-0812">Transmembrane</keyword>
<evidence type="ECO:0000313" key="2">
    <source>
        <dbReference type="EMBL" id="XBG60293.1"/>
    </source>
</evidence>
<evidence type="ECO:0000256" key="1">
    <source>
        <dbReference type="SAM" id="Phobius"/>
    </source>
</evidence>
<dbReference type="EMBL" id="CP157199">
    <property type="protein sequence ID" value="XBG60293.1"/>
    <property type="molecule type" value="Genomic_DNA"/>
</dbReference>
<proteinExistence type="predicted"/>
<name>A0AAU7BQB9_9FLAO</name>
<dbReference type="InterPro" id="IPR012902">
    <property type="entry name" value="N_methyl_site"/>
</dbReference>
<gene>
    <name evidence="2" type="ORF">ABGB03_10545</name>
</gene>
<reference evidence="2" key="1">
    <citation type="submission" date="2024-05" db="EMBL/GenBank/DDBJ databases">
        <title>Pontimicrobium maritimus sp. nov., isolated form sea water.</title>
        <authorList>
            <person name="Muhammad N."/>
            <person name="Vuong T.Q."/>
            <person name="Han H.L."/>
            <person name="Kim S.-G."/>
        </authorList>
    </citation>
    <scope>NUCLEOTIDE SEQUENCE</scope>
    <source>
        <strain evidence="2">SW4</strain>
    </source>
</reference>
<dbReference type="AlphaFoldDB" id="A0AAU7BQB9"/>
<keyword evidence="1" id="KW-0472">Membrane</keyword>
<organism evidence="2">
    <name type="scientific">Pontimicrobium sp. SW4</name>
    <dbReference type="NCBI Taxonomy" id="3153519"/>
    <lineage>
        <taxon>Bacteria</taxon>
        <taxon>Pseudomonadati</taxon>
        <taxon>Bacteroidota</taxon>
        <taxon>Flavobacteriia</taxon>
        <taxon>Flavobacteriales</taxon>
        <taxon>Flavobacteriaceae</taxon>
        <taxon>Pontimicrobium</taxon>
    </lineage>
</organism>
<keyword evidence="1" id="KW-1133">Transmembrane helix</keyword>
<protein>
    <submittedName>
        <fullName evidence="2">Prepilin-type N-terminal cleavage/methylation domain-containing protein</fullName>
    </submittedName>
</protein>
<feature type="transmembrane region" description="Helical" evidence="1">
    <location>
        <begin position="29"/>
        <end position="50"/>
    </location>
</feature>
<dbReference type="RefSeq" id="WP_347922477.1">
    <property type="nucleotide sequence ID" value="NZ_CP157199.1"/>
</dbReference>
<accession>A0AAU7BQB9</accession>
<sequence length="168" mass="19293">MLLTNKLRSNLQEQLNRELKIQAFTLSEMSAVLVITSIVVGIAFSVLSLVQTHMHSIQNNLENINEINRLNQSIWIDFNKYSKITYSSKNGILAFVSELDSITYKFTQKGIIKKEDTFYLQVFKKQFYFDGSLVKEGLVDAIKIETSKGYQGKNLFIFNNNDASLFMN</sequence>